<gene>
    <name evidence="2" type="ORF">CKO28_17215</name>
</gene>
<organism evidence="2 3">
    <name type="scientific">Rhodovibrio sodomensis</name>
    <dbReference type="NCBI Taxonomy" id="1088"/>
    <lineage>
        <taxon>Bacteria</taxon>
        <taxon>Pseudomonadati</taxon>
        <taxon>Pseudomonadota</taxon>
        <taxon>Alphaproteobacteria</taxon>
        <taxon>Rhodospirillales</taxon>
        <taxon>Rhodovibrionaceae</taxon>
        <taxon>Rhodovibrio</taxon>
    </lineage>
</organism>
<accession>A0ABS1DH32</accession>
<reference evidence="2 3" key="1">
    <citation type="journal article" date="2020" name="Microorganisms">
        <title>Osmotic Adaptation and Compatible Solute Biosynthesis of Phototrophic Bacteria as Revealed from Genome Analyses.</title>
        <authorList>
            <person name="Imhoff J.F."/>
            <person name="Rahn T."/>
            <person name="Kunzel S."/>
            <person name="Keller A."/>
            <person name="Neulinger S.C."/>
        </authorList>
    </citation>
    <scope>NUCLEOTIDE SEQUENCE [LARGE SCALE GENOMIC DNA]</scope>
    <source>
        <strain evidence="2 3">DSM 9895</strain>
    </source>
</reference>
<dbReference type="EMBL" id="NRRL01000061">
    <property type="protein sequence ID" value="MBK1669780.1"/>
    <property type="molecule type" value="Genomic_DNA"/>
</dbReference>
<dbReference type="Proteomes" id="UP001296873">
    <property type="component" value="Unassembled WGS sequence"/>
</dbReference>
<comment type="caution">
    <text evidence="2">The sequence shown here is derived from an EMBL/GenBank/DDBJ whole genome shotgun (WGS) entry which is preliminary data.</text>
</comment>
<proteinExistence type="predicted"/>
<name>A0ABS1DH32_9PROT</name>
<protein>
    <recommendedName>
        <fullName evidence="4">Protein pufQ</fullName>
    </recommendedName>
</protein>
<feature type="transmembrane region" description="Helical" evidence="1">
    <location>
        <begin position="17"/>
        <end position="38"/>
    </location>
</feature>
<sequence length="70" mass="7449">MTTGGDKKHRKGDSFEYRLLMAASLPIFLVAAIVGRVLPSGEHAVPGERLSVIGEARAAADTYVPFAFMG</sequence>
<keyword evidence="1" id="KW-0812">Transmembrane</keyword>
<keyword evidence="3" id="KW-1185">Reference proteome</keyword>
<keyword evidence="1" id="KW-0472">Membrane</keyword>
<evidence type="ECO:0000256" key="1">
    <source>
        <dbReference type="SAM" id="Phobius"/>
    </source>
</evidence>
<keyword evidence="1" id="KW-1133">Transmembrane helix</keyword>
<evidence type="ECO:0000313" key="2">
    <source>
        <dbReference type="EMBL" id="MBK1669780.1"/>
    </source>
</evidence>
<evidence type="ECO:0000313" key="3">
    <source>
        <dbReference type="Proteomes" id="UP001296873"/>
    </source>
</evidence>
<evidence type="ECO:0008006" key="4">
    <source>
        <dbReference type="Google" id="ProtNLM"/>
    </source>
</evidence>